<sequence>MSNLFSGLEAFGLGNLSEIDVYDDEKEKEIEKKQDEEEKTLFFEEENVFDKTFTCPVCDNEFKTKMVKTGKIKLLELDSDLRPIYQNMDPLKYDAIVCPNCGFAALNRFFKYVTTAQAALIKKNITAAFRGVNNSCEVFSYDEALARHKLALVNAIVKKAKTSERAYTCLKTAWILRGKAEHLPKDTPNYEQQIKELEAEELDFITKAYTGFDEAFSKEPFPMCGMDENTVTLMMADLARRIQKYDEAGRWISKVLIARDANERIKSKAREIKEMIKEEKN</sequence>
<gene>
    <name evidence="1" type="ORF">H0486_04035</name>
</gene>
<dbReference type="AlphaFoldDB" id="A0A839JYH3"/>
<dbReference type="InterPro" id="IPR018708">
    <property type="entry name" value="DUF2225"/>
</dbReference>
<protein>
    <submittedName>
        <fullName evidence="1">DUF2225 domain-containing protein</fullName>
    </submittedName>
</protein>
<organism evidence="1 2">
    <name type="scientific">Variimorphobacter saccharofermentans</name>
    <dbReference type="NCBI Taxonomy" id="2755051"/>
    <lineage>
        <taxon>Bacteria</taxon>
        <taxon>Bacillati</taxon>
        <taxon>Bacillota</taxon>
        <taxon>Clostridia</taxon>
        <taxon>Lachnospirales</taxon>
        <taxon>Lachnospiraceae</taxon>
        <taxon>Variimorphobacter</taxon>
    </lineage>
</organism>
<comment type="caution">
    <text evidence="1">The sequence shown here is derived from an EMBL/GenBank/DDBJ whole genome shotgun (WGS) entry which is preliminary data.</text>
</comment>
<dbReference type="RefSeq" id="WP_228351777.1">
    <property type="nucleotide sequence ID" value="NZ_JACEGA010000001.1"/>
</dbReference>
<dbReference type="Proteomes" id="UP000574276">
    <property type="component" value="Unassembled WGS sequence"/>
</dbReference>
<proteinExistence type="predicted"/>
<evidence type="ECO:0000313" key="2">
    <source>
        <dbReference type="Proteomes" id="UP000574276"/>
    </source>
</evidence>
<name>A0A839JYH3_9FIRM</name>
<accession>A0A839JYH3</accession>
<evidence type="ECO:0000313" key="1">
    <source>
        <dbReference type="EMBL" id="MBB2182042.1"/>
    </source>
</evidence>
<dbReference type="Pfam" id="PF09986">
    <property type="entry name" value="DUF2225"/>
    <property type="match status" value="1"/>
</dbReference>
<dbReference type="EMBL" id="JACEGA010000001">
    <property type="protein sequence ID" value="MBB2182042.1"/>
    <property type="molecule type" value="Genomic_DNA"/>
</dbReference>
<keyword evidence="2" id="KW-1185">Reference proteome</keyword>
<reference evidence="1 2" key="1">
    <citation type="submission" date="2020-07" db="EMBL/GenBank/DDBJ databases">
        <title>Characterization and genome sequencing of isolate MD1, a novel member within the family Lachnospiraceae.</title>
        <authorList>
            <person name="Rettenmaier R."/>
            <person name="Di Bello L."/>
            <person name="Zinser C."/>
            <person name="Scheitz K."/>
            <person name="Liebl W."/>
            <person name="Zverlov V."/>
        </authorList>
    </citation>
    <scope>NUCLEOTIDE SEQUENCE [LARGE SCALE GENOMIC DNA]</scope>
    <source>
        <strain evidence="1 2">MD1</strain>
    </source>
</reference>